<keyword evidence="10" id="KW-1185">Reference proteome</keyword>
<dbReference type="AlphaFoldDB" id="A0A1W1H941"/>
<comment type="subunit">
    <text evidence="7">Component of the translation initiation factor 2B (eIF2B) complex which is a heterodecamer of two sets of five different subunits: alpha, beta, gamma, delta and epsilon. Subunits alpha, beta and delta comprise a regulatory subcomplex and subunits epsilon and gamma comprise a catalytic subcomplex. Within the complex, the hexameric regulatory complex resides at the center, with the two heterodimeric catalytic subcomplexes bound on opposite sides.</text>
</comment>
<sequence length="295" mass="33597">MNDKNKSNMYKLLRDIGDVQGIARTTILALESFIKSIHELECSQDEVQELYLELADAIKNSQPKIIPLIHLIERFEKEMRHLMKNNPSIDEIREKAEASLREQIDLFKGKAAQVTENGLKYVSNGDRIIVHSASSVVTNILIRAKKDLKLLFRVIILDHNKERTRQLIQAFSEHDIEYQVTRAYDISHYIETANKMFLGALTITSDRKIVAPTGTAGTVSMCHLHNIKVHLFANTLHYSHGKATDQYIYEEESSSASSNIHFPVTTHSHDVINLDIIDHIVNENGELEKQAVSEE</sequence>
<gene>
    <name evidence="9" type="ORF">MTBBW1_1640011</name>
</gene>
<organism evidence="9 10">
    <name type="scientific">Desulfamplus magnetovallimortis</name>
    <dbReference type="NCBI Taxonomy" id="1246637"/>
    <lineage>
        <taxon>Bacteria</taxon>
        <taxon>Pseudomonadati</taxon>
        <taxon>Thermodesulfobacteriota</taxon>
        <taxon>Desulfobacteria</taxon>
        <taxon>Desulfobacterales</taxon>
        <taxon>Desulfobacteraceae</taxon>
        <taxon>Desulfamplus</taxon>
    </lineage>
</organism>
<dbReference type="GO" id="GO:0005829">
    <property type="term" value="C:cytosol"/>
    <property type="evidence" value="ECO:0007669"/>
    <property type="project" value="UniProtKB-SubCell"/>
</dbReference>
<keyword evidence="4" id="KW-0648">Protein biosynthesis</keyword>
<dbReference type="Proteomes" id="UP000191931">
    <property type="component" value="Unassembled WGS sequence"/>
</dbReference>
<evidence type="ECO:0000256" key="4">
    <source>
        <dbReference type="ARBA" id="ARBA00022917"/>
    </source>
</evidence>
<evidence type="ECO:0000313" key="9">
    <source>
        <dbReference type="EMBL" id="SLM28956.1"/>
    </source>
</evidence>
<dbReference type="InterPro" id="IPR042529">
    <property type="entry name" value="IF_2B-like_C"/>
</dbReference>
<dbReference type="InterPro" id="IPR037171">
    <property type="entry name" value="NagB/RpiA_transferase-like"/>
</dbReference>
<dbReference type="PANTHER" id="PTHR10233:SF14">
    <property type="entry name" value="TRANSLATION INITIATION FACTOR EIF-2B SUBUNIT DELTA"/>
    <property type="match status" value="1"/>
</dbReference>
<evidence type="ECO:0000313" key="10">
    <source>
        <dbReference type="Proteomes" id="UP000191931"/>
    </source>
</evidence>
<dbReference type="STRING" id="1246637.MTBBW1_1640011"/>
<evidence type="ECO:0000256" key="7">
    <source>
        <dbReference type="ARBA" id="ARBA00046432"/>
    </source>
</evidence>
<name>A0A1W1H941_9BACT</name>
<dbReference type="GO" id="GO:0003743">
    <property type="term" value="F:translation initiation factor activity"/>
    <property type="evidence" value="ECO:0007669"/>
    <property type="project" value="UniProtKB-KW"/>
</dbReference>
<keyword evidence="3" id="KW-0396">Initiation factor</keyword>
<evidence type="ECO:0000256" key="3">
    <source>
        <dbReference type="ARBA" id="ARBA00022540"/>
    </source>
</evidence>
<dbReference type="EMBL" id="FWEV01000073">
    <property type="protein sequence ID" value="SLM28956.1"/>
    <property type="molecule type" value="Genomic_DNA"/>
</dbReference>
<comment type="subcellular location">
    <subcellularLocation>
        <location evidence="1">Cytoplasm</location>
        <location evidence="1">Cytosol</location>
    </subcellularLocation>
</comment>
<protein>
    <recommendedName>
        <fullName evidence="5">Translation initiation factor eIF2B subunit delta</fullName>
    </recommendedName>
    <alternativeName>
        <fullName evidence="6">eIF2B GDP-GTP exchange factor subunit delta</fullName>
    </alternativeName>
</protein>
<evidence type="ECO:0000256" key="2">
    <source>
        <dbReference type="ARBA" id="ARBA00022490"/>
    </source>
</evidence>
<proteinExistence type="inferred from homology"/>
<evidence type="ECO:0000256" key="5">
    <source>
        <dbReference type="ARBA" id="ARBA00044147"/>
    </source>
</evidence>
<evidence type="ECO:0000256" key="1">
    <source>
        <dbReference type="ARBA" id="ARBA00004514"/>
    </source>
</evidence>
<dbReference type="PANTHER" id="PTHR10233">
    <property type="entry name" value="TRANSLATION INITIATION FACTOR EIF-2B"/>
    <property type="match status" value="1"/>
</dbReference>
<dbReference type="Pfam" id="PF01008">
    <property type="entry name" value="IF-2B"/>
    <property type="match status" value="1"/>
</dbReference>
<accession>A0A1W1H941</accession>
<keyword evidence="2" id="KW-0963">Cytoplasm</keyword>
<dbReference type="InterPro" id="IPR000649">
    <property type="entry name" value="IF-2B-related"/>
</dbReference>
<reference evidence="9 10" key="1">
    <citation type="submission" date="2017-03" db="EMBL/GenBank/DDBJ databases">
        <authorList>
            <person name="Afonso C.L."/>
            <person name="Miller P.J."/>
            <person name="Scott M.A."/>
            <person name="Spackman E."/>
            <person name="Goraichik I."/>
            <person name="Dimitrov K.M."/>
            <person name="Suarez D.L."/>
            <person name="Swayne D.E."/>
        </authorList>
    </citation>
    <scope>NUCLEOTIDE SEQUENCE [LARGE SCALE GENOMIC DNA]</scope>
    <source>
        <strain evidence="9">PRJEB14757</strain>
    </source>
</reference>
<comment type="similarity">
    <text evidence="8">Belongs to the eIF-2B alpha/beta/delta subunits family.</text>
</comment>
<evidence type="ECO:0000256" key="6">
    <source>
        <dbReference type="ARBA" id="ARBA00044356"/>
    </source>
</evidence>
<dbReference type="SUPFAM" id="SSF100950">
    <property type="entry name" value="NagB/RpiA/CoA transferase-like"/>
    <property type="match status" value="1"/>
</dbReference>
<evidence type="ECO:0000256" key="8">
    <source>
        <dbReference type="RuleBase" id="RU003814"/>
    </source>
</evidence>
<dbReference type="Gene3D" id="3.40.50.10470">
    <property type="entry name" value="Translation initiation factor eif-2b, domain 2"/>
    <property type="match status" value="1"/>
</dbReference>
<dbReference type="RefSeq" id="WP_186441449.1">
    <property type="nucleotide sequence ID" value="NZ_LT828550.1"/>
</dbReference>